<keyword evidence="4" id="KW-0378">Hydrolase</keyword>
<keyword evidence="1" id="KW-0540">Nuclease</keyword>
<dbReference type="EMBL" id="JMCC02000003">
    <property type="protein sequence ID" value="KIG19342.1"/>
    <property type="molecule type" value="Genomic_DNA"/>
</dbReference>
<keyword evidence="2" id="KW-0479">Metal-binding</keyword>
<dbReference type="PANTHER" id="PTHR33146:SF26">
    <property type="entry name" value="ENDONUCLEASE 4"/>
    <property type="match status" value="1"/>
</dbReference>
<evidence type="ECO:0000256" key="4">
    <source>
        <dbReference type="ARBA" id="ARBA00022801"/>
    </source>
</evidence>
<dbReference type="GO" id="GO:0006308">
    <property type="term" value="P:DNA catabolic process"/>
    <property type="evidence" value="ECO:0007669"/>
    <property type="project" value="InterPro"/>
</dbReference>
<organism evidence="7 8">
    <name type="scientific">Enhygromyxa salina</name>
    <dbReference type="NCBI Taxonomy" id="215803"/>
    <lineage>
        <taxon>Bacteria</taxon>
        <taxon>Pseudomonadati</taxon>
        <taxon>Myxococcota</taxon>
        <taxon>Polyangia</taxon>
        <taxon>Nannocystales</taxon>
        <taxon>Nannocystaceae</taxon>
        <taxon>Enhygromyxa</taxon>
    </lineage>
</organism>
<evidence type="ECO:0000313" key="7">
    <source>
        <dbReference type="EMBL" id="KIG19342.1"/>
    </source>
</evidence>
<keyword evidence="5" id="KW-1015">Disulfide bond</keyword>
<dbReference type="AlphaFoldDB" id="A0A0C2DI33"/>
<evidence type="ECO:0000256" key="5">
    <source>
        <dbReference type="ARBA" id="ARBA00023157"/>
    </source>
</evidence>
<reference evidence="7 8" key="1">
    <citation type="submission" date="2014-12" db="EMBL/GenBank/DDBJ databases">
        <title>Genome assembly of Enhygromyxa salina DSM 15201.</title>
        <authorList>
            <person name="Sharma G."/>
            <person name="Subramanian S."/>
        </authorList>
    </citation>
    <scope>NUCLEOTIDE SEQUENCE [LARGE SCALE GENOMIC DNA]</scope>
    <source>
        <strain evidence="7 8">DSM 15201</strain>
    </source>
</reference>
<dbReference type="GO" id="GO:0003676">
    <property type="term" value="F:nucleic acid binding"/>
    <property type="evidence" value="ECO:0007669"/>
    <property type="project" value="InterPro"/>
</dbReference>
<evidence type="ECO:0000256" key="3">
    <source>
        <dbReference type="ARBA" id="ARBA00022759"/>
    </source>
</evidence>
<dbReference type="InterPro" id="IPR003154">
    <property type="entry name" value="S1/P1nuclease"/>
</dbReference>
<name>A0A0C2DI33_9BACT</name>
<dbReference type="InterPro" id="IPR008947">
    <property type="entry name" value="PLipase_C/P1_nuclease_dom_sf"/>
</dbReference>
<evidence type="ECO:0000256" key="1">
    <source>
        <dbReference type="ARBA" id="ARBA00022722"/>
    </source>
</evidence>
<dbReference type="CDD" id="cd11010">
    <property type="entry name" value="S1-P1_nuclease"/>
    <property type="match status" value="1"/>
</dbReference>
<sequence>MNPSSALAWHDDGHRIVAEIASRHLSKSALEQINALLADMPDYSTMATAATWADQQAKLDPAFAFAYSSHYINVEQRATPREVLATCLEKSGCVVTGIAYYVDVLRSQRASRAQRAEALRFLLHFVGDAHQPLHAGHSHDKGGNDINELRLLEYTPAKERTNLHAAWDGGLIAITMAREGWTWQRYAVELDARISDEMIARWGRGSAYDWVEESRLFAAANGYLRADAMTPVRPGDALGEDWYQRNLPVAEQRLQQGGVRLALVLEELF</sequence>
<protein>
    <submittedName>
        <fullName evidence="7">Endonuclease</fullName>
    </submittedName>
</protein>
<evidence type="ECO:0000313" key="8">
    <source>
        <dbReference type="Proteomes" id="UP000031599"/>
    </source>
</evidence>
<dbReference type="Gene3D" id="1.10.575.10">
    <property type="entry name" value="P1 Nuclease"/>
    <property type="match status" value="1"/>
</dbReference>
<dbReference type="PANTHER" id="PTHR33146">
    <property type="entry name" value="ENDONUCLEASE 4"/>
    <property type="match status" value="1"/>
</dbReference>
<dbReference type="Proteomes" id="UP000031599">
    <property type="component" value="Unassembled WGS sequence"/>
</dbReference>
<accession>A0A0C2DI33</accession>
<evidence type="ECO:0000256" key="2">
    <source>
        <dbReference type="ARBA" id="ARBA00022723"/>
    </source>
</evidence>
<keyword evidence="6" id="KW-0325">Glycoprotein</keyword>
<dbReference type="GO" id="GO:0046872">
    <property type="term" value="F:metal ion binding"/>
    <property type="evidence" value="ECO:0007669"/>
    <property type="project" value="UniProtKB-KW"/>
</dbReference>
<comment type="caution">
    <text evidence="7">The sequence shown here is derived from an EMBL/GenBank/DDBJ whole genome shotgun (WGS) entry which is preliminary data.</text>
</comment>
<dbReference type="GO" id="GO:0016788">
    <property type="term" value="F:hydrolase activity, acting on ester bonds"/>
    <property type="evidence" value="ECO:0007669"/>
    <property type="project" value="InterPro"/>
</dbReference>
<proteinExistence type="predicted"/>
<dbReference type="Pfam" id="PF02265">
    <property type="entry name" value="S1-P1_nuclease"/>
    <property type="match status" value="1"/>
</dbReference>
<evidence type="ECO:0000256" key="6">
    <source>
        <dbReference type="ARBA" id="ARBA00023180"/>
    </source>
</evidence>
<dbReference type="SUPFAM" id="SSF48537">
    <property type="entry name" value="Phospholipase C/P1 nuclease"/>
    <property type="match status" value="1"/>
</dbReference>
<keyword evidence="3 7" id="KW-0255">Endonuclease</keyword>
<dbReference type="GO" id="GO:0004519">
    <property type="term" value="F:endonuclease activity"/>
    <property type="evidence" value="ECO:0007669"/>
    <property type="project" value="UniProtKB-KW"/>
</dbReference>
<gene>
    <name evidence="7" type="ORF">DB30_03898</name>
</gene>